<reference evidence="2 3" key="1">
    <citation type="submission" date="2020-04" db="EMBL/GenBank/DDBJ databases">
        <authorList>
            <person name="Depoorter E."/>
        </authorList>
    </citation>
    <scope>NUCLEOTIDE SEQUENCE [LARGE SCALE GENOMIC DNA]</scope>
    <source>
        <strain evidence="2 3">BCC0217</strain>
    </source>
</reference>
<feature type="transmembrane region" description="Helical" evidence="1">
    <location>
        <begin position="116"/>
        <end position="138"/>
    </location>
</feature>
<protein>
    <recommendedName>
        <fullName evidence="4">Transmembrane protein</fullName>
    </recommendedName>
</protein>
<evidence type="ECO:0008006" key="4">
    <source>
        <dbReference type="Google" id="ProtNLM"/>
    </source>
</evidence>
<keyword evidence="1" id="KW-1133">Transmembrane helix</keyword>
<sequence>MSTTQDDPTLQPTDSAGFEKQIEALREKSDHIALPGITLAMWSPSVHFSDDLSDRSMFNDRYMQPDYWHGRCSLVLYLCALMHHFVFALVVHGLFGDSVTKNIASGNYFLAFLPGALFYIFFLALLGYFFWFCFIGAISSPPRFNRQAQIVHMVGVGGEVLNLNWRDVRPFTETGQSLSGSFNLRLYFPHPIQIFGKVSNGFIRDYYSRPFNVDGHFDSGDGATFWANLDRLEFIRRYMEHGLEAIQPDDHLRRFGHVHKPSGFPASTHNPDWWDLYVGRPFVRLLYWCATGPLIDWWVTRKRAEYRWPEEVERLCAPDADLSEFDTTPVKSRTDVFYRYAGERGYELVDAKGRPIYTSVS</sequence>
<dbReference type="AlphaFoldDB" id="A0A6J5JL23"/>
<dbReference type="Proteomes" id="UP000494301">
    <property type="component" value="Unassembled WGS sequence"/>
</dbReference>
<name>A0A6J5JL23_9BURK</name>
<proteinExistence type="predicted"/>
<evidence type="ECO:0000256" key="1">
    <source>
        <dbReference type="SAM" id="Phobius"/>
    </source>
</evidence>
<gene>
    <name evidence="2" type="ORF">BLA3211_07034</name>
</gene>
<organism evidence="2 3">
    <name type="scientific">Burkholderia aenigmatica</name>
    <dbReference type="NCBI Taxonomy" id="2015348"/>
    <lineage>
        <taxon>Bacteria</taxon>
        <taxon>Pseudomonadati</taxon>
        <taxon>Pseudomonadota</taxon>
        <taxon>Betaproteobacteria</taxon>
        <taxon>Burkholderiales</taxon>
        <taxon>Burkholderiaceae</taxon>
        <taxon>Burkholderia</taxon>
        <taxon>Burkholderia cepacia complex</taxon>
    </lineage>
</organism>
<dbReference type="RefSeq" id="WP_164462721.1">
    <property type="nucleotide sequence ID" value="NZ_CABVQF010000013.1"/>
</dbReference>
<evidence type="ECO:0000313" key="2">
    <source>
        <dbReference type="EMBL" id="CAB3972553.1"/>
    </source>
</evidence>
<keyword evidence="1" id="KW-0812">Transmembrane</keyword>
<dbReference type="EMBL" id="CABWIL020000033">
    <property type="protein sequence ID" value="CAB3972553.1"/>
    <property type="molecule type" value="Genomic_DNA"/>
</dbReference>
<evidence type="ECO:0000313" key="3">
    <source>
        <dbReference type="Proteomes" id="UP000494301"/>
    </source>
</evidence>
<feature type="transmembrane region" description="Helical" evidence="1">
    <location>
        <begin position="74"/>
        <end position="96"/>
    </location>
</feature>
<accession>A0A6J5JL23</accession>
<keyword evidence="1" id="KW-0472">Membrane</keyword>